<evidence type="ECO:0000256" key="1">
    <source>
        <dbReference type="SAM" id="SignalP"/>
    </source>
</evidence>
<dbReference type="Proteomes" id="UP001237642">
    <property type="component" value="Unassembled WGS sequence"/>
</dbReference>
<organism evidence="2 3">
    <name type="scientific">Heracleum sosnowskyi</name>
    <dbReference type="NCBI Taxonomy" id="360622"/>
    <lineage>
        <taxon>Eukaryota</taxon>
        <taxon>Viridiplantae</taxon>
        <taxon>Streptophyta</taxon>
        <taxon>Embryophyta</taxon>
        <taxon>Tracheophyta</taxon>
        <taxon>Spermatophyta</taxon>
        <taxon>Magnoliopsida</taxon>
        <taxon>eudicotyledons</taxon>
        <taxon>Gunneridae</taxon>
        <taxon>Pentapetalae</taxon>
        <taxon>asterids</taxon>
        <taxon>campanulids</taxon>
        <taxon>Apiales</taxon>
        <taxon>Apiaceae</taxon>
        <taxon>Apioideae</taxon>
        <taxon>apioid superclade</taxon>
        <taxon>Tordylieae</taxon>
        <taxon>Tordyliinae</taxon>
        <taxon>Heracleum</taxon>
    </lineage>
</organism>
<name>A0AAD8IR71_9APIA</name>
<proteinExistence type="predicted"/>
<keyword evidence="1" id="KW-0732">Signal</keyword>
<evidence type="ECO:0000313" key="2">
    <source>
        <dbReference type="EMBL" id="KAK1390622.1"/>
    </source>
</evidence>
<dbReference type="AlphaFoldDB" id="A0AAD8IR71"/>
<comment type="caution">
    <text evidence="2">The sequence shown here is derived from an EMBL/GenBank/DDBJ whole genome shotgun (WGS) entry which is preliminary data.</text>
</comment>
<feature type="signal peptide" evidence="1">
    <location>
        <begin position="1"/>
        <end position="23"/>
    </location>
</feature>
<protein>
    <submittedName>
        <fullName evidence="2">Uncharacterized protein</fullName>
    </submittedName>
</protein>
<reference evidence="2" key="1">
    <citation type="submission" date="2023-02" db="EMBL/GenBank/DDBJ databases">
        <title>Genome of toxic invasive species Heracleum sosnowskyi carries increased number of genes despite the absence of recent whole-genome duplications.</title>
        <authorList>
            <person name="Schelkunov M."/>
            <person name="Shtratnikova V."/>
            <person name="Makarenko M."/>
            <person name="Klepikova A."/>
            <person name="Omelchenko D."/>
            <person name="Novikova G."/>
            <person name="Obukhova E."/>
            <person name="Bogdanov V."/>
            <person name="Penin A."/>
            <person name="Logacheva M."/>
        </authorList>
    </citation>
    <scope>NUCLEOTIDE SEQUENCE</scope>
    <source>
        <strain evidence="2">Hsosn_3</strain>
        <tissue evidence="2">Leaf</tissue>
    </source>
</reference>
<gene>
    <name evidence="2" type="ORF">POM88_018800</name>
</gene>
<keyword evidence="3" id="KW-1185">Reference proteome</keyword>
<feature type="chain" id="PRO_5042198894" evidence="1">
    <location>
        <begin position="24"/>
        <end position="112"/>
    </location>
</feature>
<accession>A0AAD8IR71</accession>
<reference evidence="2" key="2">
    <citation type="submission" date="2023-05" db="EMBL/GenBank/DDBJ databases">
        <authorList>
            <person name="Schelkunov M.I."/>
        </authorList>
    </citation>
    <scope>NUCLEOTIDE SEQUENCE</scope>
    <source>
        <strain evidence="2">Hsosn_3</strain>
        <tissue evidence="2">Leaf</tissue>
    </source>
</reference>
<sequence>MAKTLVSLLLIFVLSISVFQVNGCSVDAVGGGCPDLTACEQTCGGCYRGIGKVIASCEAPGAGVYWWICHCYFEDGAPCPPVGGPKCPDPPALATHAPLVHPPAPAVKDIIV</sequence>
<dbReference type="EMBL" id="JAUIZM010000004">
    <property type="protein sequence ID" value="KAK1390622.1"/>
    <property type="molecule type" value="Genomic_DNA"/>
</dbReference>
<evidence type="ECO:0000313" key="3">
    <source>
        <dbReference type="Proteomes" id="UP001237642"/>
    </source>
</evidence>